<sequence length="39" mass="4660">MEHCLRLRPNTAYRARIRLTCDFAQSGWSMESAWMKTLE</sequence>
<dbReference type="Proteomes" id="UP000887564">
    <property type="component" value="Unplaced"/>
</dbReference>
<evidence type="ECO:0000313" key="1">
    <source>
        <dbReference type="Proteomes" id="UP000887564"/>
    </source>
</evidence>
<name>A0A914RJZ8_PAREQ</name>
<organism evidence="1 2">
    <name type="scientific">Parascaris equorum</name>
    <name type="common">Equine roundworm</name>
    <dbReference type="NCBI Taxonomy" id="6256"/>
    <lineage>
        <taxon>Eukaryota</taxon>
        <taxon>Metazoa</taxon>
        <taxon>Ecdysozoa</taxon>
        <taxon>Nematoda</taxon>
        <taxon>Chromadorea</taxon>
        <taxon>Rhabditida</taxon>
        <taxon>Spirurina</taxon>
        <taxon>Ascaridomorpha</taxon>
        <taxon>Ascaridoidea</taxon>
        <taxon>Ascarididae</taxon>
        <taxon>Parascaris</taxon>
    </lineage>
</organism>
<protein>
    <submittedName>
        <fullName evidence="2">Fibronectin type-III domain-containing protein</fullName>
    </submittedName>
</protein>
<dbReference type="WBParaSite" id="PEQ_0000661101-mRNA-1">
    <property type="protein sequence ID" value="PEQ_0000661101-mRNA-1"/>
    <property type="gene ID" value="PEQ_0000661101"/>
</dbReference>
<accession>A0A914RJZ8</accession>
<evidence type="ECO:0000313" key="2">
    <source>
        <dbReference type="WBParaSite" id="PEQ_0000661101-mRNA-1"/>
    </source>
</evidence>
<proteinExistence type="predicted"/>
<keyword evidence="1" id="KW-1185">Reference proteome</keyword>
<dbReference type="AlphaFoldDB" id="A0A914RJZ8"/>
<reference evidence="2" key="1">
    <citation type="submission" date="2022-11" db="UniProtKB">
        <authorList>
            <consortium name="WormBaseParasite"/>
        </authorList>
    </citation>
    <scope>IDENTIFICATION</scope>
</reference>